<dbReference type="OrthoDB" id="282602at2"/>
<evidence type="ECO:0000313" key="2">
    <source>
        <dbReference type="Proteomes" id="UP000317909"/>
    </source>
</evidence>
<dbReference type="Pfam" id="PF13650">
    <property type="entry name" value="Asp_protease_2"/>
    <property type="match status" value="1"/>
</dbReference>
<keyword evidence="2" id="KW-1185">Reference proteome</keyword>
<protein>
    <recommendedName>
        <fullName evidence="3">Aspartyl protease</fullName>
    </recommendedName>
</protein>
<dbReference type="RefSeq" id="WP_145430567.1">
    <property type="nucleotide sequence ID" value="NZ_CP036339.1"/>
</dbReference>
<dbReference type="InterPro" id="IPR021109">
    <property type="entry name" value="Peptidase_aspartic_dom_sf"/>
</dbReference>
<dbReference type="Gene3D" id="2.40.70.10">
    <property type="entry name" value="Acid Proteases"/>
    <property type="match status" value="1"/>
</dbReference>
<organism evidence="1 2">
    <name type="scientific">Lacipirellula limnantheis</name>
    <dbReference type="NCBI Taxonomy" id="2528024"/>
    <lineage>
        <taxon>Bacteria</taxon>
        <taxon>Pseudomonadati</taxon>
        <taxon>Planctomycetota</taxon>
        <taxon>Planctomycetia</taxon>
        <taxon>Pirellulales</taxon>
        <taxon>Lacipirellulaceae</taxon>
        <taxon>Lacipirellula</taxon>
    </lineage>
</organism>
<reference evidence="1 2" key="1">
    <citation type="submission" date="2019-02" db="EMBL/GenBank/DDBJ databases">
        <title>Deep-cultivation of Planctomycetes and their phenomic and genomic characterization uncovers novel biology.</title>
        <authorList>
            <person name="Wiegand S."/>
            <person name="Jogler M."/>
            <person name="Boedeker C."/>
            <person name="Pinto D."/>
            <person name="Vollmers J."/>
            <person name="Rivas-Marin E."/>
            <person name="Kohn T."/>
            <person name="Peeters S.H."/>
            <person name="Heuer A."/>
            <person name="Rast P."/>
            <person name="Oberbeckmann S."/>
            <person name="Bunk B."/>
            <person name="Jeske O."/>
            <person name="Meyerdierks A."/>
            <person name="Storesund J.E."/>
            <person name="Kallscheuer N."/>
            <person name="Luecker S."/>
            <person name="Lage O.M."/>
            <person name="Pohl T."/>
            <person name="Merkel B.J."/>
            <person name="Hornburger P."/>
            <person name="Mueller R.-W."/>
            <person name="Bruemmer F."/>
            <person name="Labrenz M."/>
            <person name="Spormann A.M."/>
            <person name="Op den Camp H."/>
            <person name="Overmann J."/>
            <person name="Amann R."/>
            <person name="Jetten M.S.M."/>
            <person name="Mascher T."/>
            <person name="Medema M.H."/>
            <person name="Devos D.P."/>
            <person name="Kaster A.-K."/>
            <person name="Ovreas L."/>
            <person name="Rohde M."/>
            <person name="Galperin M.Y."/>
            <person name="Jogler C."/>
        </authorList>
    </citation>
    <scope>NUCLEOTIDE SEQUENCE [LARGE SCALE GENOMIC DNA]</scope>
    <source>
        <strain evidence="1 2">I41</strain>
    </source>
</reference>
<dbReference type="EMBL" id="CP036339">
    <property type="protein sequence ID" value="QDT71365.1"/>
    <property type="molecule type" value="Genomic_DNA"/>
</dbReference>
<gene>
    <name evidence="1" type="ORF">I41_05220</name>
</gene>
<name>A0A517TSM0_9BACT</name>
<dbReference type="KEGG" id="llh:I41_05220"/>
<evidence type="ECO:0000313" key="1">
    <source>
        <dbReference type="EMBL" id="QDT71365.1"/>
    </source>
</evidence>
<dbReference type="SUPFAM" id="SSF50630">
    <property type="entry name" value="Acid proteases"/>
    <property type="match status" value="1"/>
</dbReference>
<accession>A0A517TSM0</accession>
<proteinExistence type="predicted"/>
<dbReference type="Proteomes" id="UP000317909">
    <property type="component" value="Chromosome"/>
</dbReference>
<evidence type="ECO:0008006" key="3">
    <source>
        <dbReference type="Google" id="ProtNLM"/>
    </source>
</evidence>
<sequence length="132" mass="14368">MKIALANYVDLIRAENGDIPSDSVRRFEVDGIVDTGAAQLVLPASAAAALGLDEAWRAKVTHADGHIEKRPVVKNVWLQLCGRDSVFSAVIEPNRETALISAIVLEALDLIVDCVTQQLHPRDPNMMLAEIE</sequence>
<dbReference type="AlphaFoldDB" id="A0A517TSM0"/>